<gene>
    <name evidence="2" type="ORF">PsYK624_023510</name>
</gene>
<dbReference type="EMBL" id="BPQB01000003">
    <property type="protein sequence ID" value="GJE86271.1"/>
    <property type="molecule type" value="Genomic_DNA"/>
</dbReference>
<name>A0A9P3G121_9APHY</name>
<comment type="caution">
    <text evidence="2">The sequence shown here is derived from an EMBL/GenBank/DDBJ whole genome shotgun (WGS) entry which is preliminary data.</text>
</comment>
<accession>A0A9P3G121</accession>
<feature type="compositionally biased region" description="Low complexity" evidence="1">
    <location>
        <begin position="1"/>
        <end position="14"/>
    </location>
</feature>
<evidence type="ECO:0000313" key="2">
    <source>
        <dbReference type="EMBL" id="GJE86271.1"/>
    </source>
</evidence>
<feature type="region of interest" description="Disordered" evidence="1">
    <location>
        <begin position="377"/>
        <end position="414"/>
    </location>
</feature>
<dbReference type="AlphaFoldDB" id="A0A9P3G121"/>
<keyword evidence="3" id="KW-1185">Reference proteome</keyword>
<feature type="region of interest" description="Disordered" evidence="1">
    <location>
        <begin position="1"/>
        <end position="31"/>
    </location>
</feature>
<proteinExistence type="predicted"/>
<dbReference type="Proteomes" id="UP000703269">
    <property type="component" value="Unassembled WGS sequence"/>
</dbReference>
<dbReference type="OrthoDB" id="3038119at2759"/>
<feature type="compositionally biased region" description="Polar residues" evidence="1">
    <location>
        <begin position="384"/>
        <end position="406"/>
    </location>
</feature>
<organism evidence="2 3">
    <name type="scientific">Phanerochaete sordida</name>
    <dbReference type="NCBI Taxonomy" id="48140"/>
    <lineage>
        <taxon>Eukaryota</taxon>
        <taxon>Fungi</taxon>
        <taxon>Dikarya</taxon>
        <taxon>Basidiomycota</taxon>
        <taxon>Agaricomycotina</taxon>
        <taxon>Agaricomycetes</taxon>
        <taxon>Polyporales</taxon>
        <taxon>Phanerochaetaceae</taxon>
        <taxon>Phanerochaete</taxon>
    </lineage>
</organism>
<feature type="region of interest" description="Disordered" evidence="1">
    <location>
        <begin position="92"/>
        <end position="111"/>
    </location>
</feature>
<evidence type="ECO:0000313" key="3">
    <source>
        <dbReference type="Proteomes" id="UP000703269"/>
    </source>
</evidence>
<protein>
    <submittedName>
        <fullName evidence="2">DNA translocase FtsK-like protein</fullName>
    </submittedName>
</protein>
<evidence type="ECO:0000256" key="1">
    <source>
        <dbReference type="SAM" id="MobiDB-lite"/>
    </source>
</evidence>
<reference evidence="2 3" key="1">
    <citation type="submission" date="2021-08" db="EMBL/GenBank/DDBJ databases">
        <title>Draft Genome Sequence of Phanerochaete sordida strain YK-624.</title>
        <authorList>
            <person name="Mori T."/>
            <person name="Dohra H."/>
            <person name="Suzuki T."/>
            <person name="Kawagishi H."/>
            <person name="Hirai H."/>
        </authorList>
    </citation>
    <scope>NUCLEOTIDE SEQUENCE [LARGE SCALE GENOMIC DNA]</scope>
    <source>
        <strain evidence="2 3">YK-624</strain>
    </source>
</reference>
<sequence length="520" mass="55948">MSLNVTSTTTDTSSNAAIRRRMNPDSLAGRLGPDLVKELEDLLKSGMTEMPSFAVRQEIQQRYGIDRRHIYDWFHNKGLRVTTSEKREERRAMRAREHARMPTTRNQAQERNRVYAVAEPLLSSSSMPNLRHASPDSKPSTPILSASSVAGFTGGPLSYEAACAMGPNLGYSLVPPNEYADMLLGTPPMDFATEPFSTSASQVSAIPDRVNEADSADTLSKAYTDRTFHWIAEQQKIPYSPLVDGTIPLPSSGREELEILDAVLPFDHEKVLPQHQREACYRSLSEALPPARGIEECVGTYKAFMSQQGRKYYERLVSGYSHSPRYQSAAHTPVASSLLSSGVPSSNVSAPASLCGRNSVPSTQTLGSGIGYSASQAGLAPSTGAPSPSETPALSESATTVASSAPWSHGGCGEHQRERSAASCIDIAEILESPVLRSRHPTQASLTHASPRYGPAAGDPAMPASYSIDAIGTPVSFTYAPPTVCYDYNRGHHYPGSFPGSAASCVISAPFRLHTSQGKK</sequence>